<proteinExistence type="predicted"/>
<evidence type="ECO:0000313" key="1">
    <source>
        <dbReference type="EMBL" id="KAJ8679797.1"/>
    </source>
</evidence>
<accession>A0ACC2PBG1</accession>
<comment type="caution">
    <text evidence="1">The sequence shown here is derived from an EMBL/GenBank/DDBJ whole genome shotgun (WGS) entry which is preliminary data.</text>
</comment>
<name>A0ACC2PBG1_9HYME</name>
<protein>
    <submittedName>
        <fullName evidence="1">Uncharacterized protein</fullName>
    </submittedName>
</protein>
<gene>
    <name evidence="1" type="ORF">QAD02_015584</name>
</gene>
<organism evidence="1 2">
    <name type="scientific">Eretmocerus hayati</name>
    <dbReference type="NCBI Taxonomy" id="131215"/>
    <lineage>
        <taxon>Eukaryota</taxon>
        <taxon>Metazoa</taxon>
        <taxon>Ecdysozoa</taxon>
        <taxon>Arthropoda</taxon>
        <taxon>Hexapoda</taxon>
        <taxon>Insecta</taxon>
        <taxon>Pterygota</taxon>
        <taxon>Neoptera</taxon>
        <taxon>Endopterygota</taxon>
        <taxon>Hymenoptera</taxon>
        <taxon>Apocrita</taxon>
        <taxon>Proctotrupomorpha</taxon>
        <taxon>Chalcidoidea</taxon>
        <taxon>Aphelinidae</taxon>
        <taxon>Aphelininae</taxon>
        <taxon>Eretmocerus</taxon>
    </lineage>
</organism>
<dbReference type="EMBL" id="CM056742">
    <property type="protein sequence ID" value="KAJ8679797.1"/>
    <property type="molecule type" value="Genomic_DNA"/>
</dbReference>
<keyword evidence="2" id="KW-1185">Reference proteome</keyword>
<evidence type="ECO:0000313" key="2">
    <source>
        <dbReference type="Proteomes" id="UP001239111"/>
    </source>
</evidence>
<sequence length="342" mass="40068">MACGSNKLQTCEVCAAERAKYTCPKCEVRTCGLQCSNIHKKELNCDGIRDKTKFIPINAFTDLDLLSDYRLLEDIGRSVEQFRRDPCKRFTRCGDLPSHLFKLRGAAFKRGTRLEFMPQNFSRHKDNSTYFDWKTNEFFWRVELIFPQADNAKWVVERVIDTKRLSTLFEEIFNPSPLEMKTEDSNNLIALQNKLKFYNGCGITGLRSLLKAERVEKSDSRFYELDFTCSLQENFKNKIIIEFPIIYVILKDHSQMFEIIDSDDEDIETQSTNSWKKRKMDHGNRKQPTEHVDVKKPKVDIDPANNFFFNSEASDSEHEEEKSNRQVSRELSIPDYNELVKM</sequence>
<reference evidence="1" key="1">
    <citation type="submission" date="2023-04" db="EMBL/GenBank/DDBJ databases">
        <title>A chromosome-level genome assembly of the parasitoid wasp Eretmocerus hayati.</title>
        <authorList>
            <person name="Zhong Y."/>
            <person name="Liu S."/>
            <person name="Liu Y."/>
        </authorList>
    </citation>
    <scope>NUCLEOTIDE SEQUENCE</scope>
    <source>
        <strain evidence="1">ZJU_SS_LIU_2023</strain>
    </source>
</reference>
<dbReference type="Proteomes" id="UP001239111">
    <property type="component" value="Chromosome 2"/>
</dbReference>